<evidence type="ECO:0000313" key="3">
    <source>
        <dbReference type="Proteomes" id="UP000373449"/>
    </source>
</evidence>
<organism evidence="2 3">
    <name type="scientific">Budvicia aquatica</name>
    <dbReference type="NCBI Taxonomy" id="82979"/>
    <lineage>
        <taxon>Bacteria</taxon>
        <taxon>Pseudomonadati</taxon>
        <taxon>Pseudomonadota</taxon>
        <taxon>Gammaproteobacteria</taxon>
        <taxon>Enterobacterales</taxon>
        <taxon>Budviciaceae</taxon>
        <taxon>Budvicia</taxon>
    </lineage>
</organism>
<feature type="domain" description="Penicillin-binding C-terminal" evidence="1">
    <location>
        <begin position="96"/>
        <end position="177"/>
    </location>
</feature>
<proteinExistence type="predicted"/>
<accession>A0A484ZZI9</accession>
<dbReference type="InterPro" id="IPR009647">
    <property type="entry name" value="PBP_C"/>
</dbReference>
<protein>
    <submittedName>
        <fullName evidence="2">Penicillin-binding protein 1C</fullName>
    </submittedName>
</protein>
<evidence type="ECO:0000259" key="1">
    <source>
        <dbReference type="Pfam" id="PF06832"/>
    </source>
</evidence>
<dbReference type="AlphaFoldDB" id="A0A484ZZI9"/>
<evidence type="ECO:0000313" key="2">
    <source>
        <dbReference type="EMBL" id="VFS53006.1"/>
    </source>
</evidence>
<dbReference type="Proteomes" id="UP000373449">
    <property type="component" value="Unassembled WGS sequence"/>
</dbReference>
<dbReference type="Pfam" id="PF06832">
    <property type="entry name" value="BiPBP_C"/>
    <property type="match status" value="1"/>
</dbReference>
<gene>
    <name evidence="2" type="ORF">NCTC12282_06215</name>
</gene>
<reference evidence="2 3" key="1">
    <citation type="submission" date="2019-03" db="EMBL/GenBank/DDBJ databases">
        <authorList>
            <consortium name="Pathogen Informatics"/>
        </authorList>
    </citation>
    <scope>NUCLEOTIDE SEQUENCE [LARGE SCALE GENOMIC DNA]</scope>
    <source>
        <strain evidence="2 3">NCTC12282</strain>
    </source>
</reference>
<dbReference type="EMBL" id="CAADJA010000002">
    <property type="protein sequence ID" value="VFS53006.1"/>
    <property type="molecule type" value="Genomic_DNA"/>
</dbReference>
<name>A0A484ZZI9_9GAMM</name>
<sequence>MEAGDPNCRQRRQAWILDGTIPPTLSAPGQDTGIGGWLSLWVNAEGKRVAPDCSGAIKRRIALWPTPLETWLPLAERRDERLPVRDETCPPIGYDTSPPLLILGIKEGAILKRIPGSLSLDLRLDTQGGRGKRWWFINGEAVTETEQTDPFIQTLTVSGKYQISVLDESGQVNSVSFVLD</sequence>